<dbReference type="PANTHER" id="PTHR14365">
    <property type="entry name" value="APOPTOSIS REGULATORY PROTEIN SIVA"/>
    <property type="match status" value="1"/>
</dbReference>
<feature type="region of interest" description="Disordered" evidence="1">
    <location>
        <begin position="58"/>
        <end position="82"/>
    </location>
</feature>
<proteinExistence type="predicted"/>
<evidence type="ECO:0000313" key="2">
    <source>
        <dbReference type="EMBL" id="KAK3871997.1"/>
    </source>
</evidence>
<dbReference type="GO" id="GO:0097191">
    <property type="term" value="P:extrinsic apoptotic signaling pathway"/>
    <property type="evidence" value="ECO:0007669"/>
    <property type="project" value="TreeGrafter"/>
</dbReference>
<gene>
    <name evidence="2" type="ORF">Pcinc_022900</name>
</gene>
<dbReference type="Proteomes" id="UP001286313">
    <property type="component" value="Unassembled WGS sequence"/>
</dbReference>
<name>A0AAE1FFF0_PETCI</name>
<dbReference type="PANTHER" id="PTHR14365:SF1">
    <property type="entry name" value="APOPTOSIS REGULATORY PROTEIN SIVA"/>
    <property type="match status" value="1"/>
</dbReference>
<organism evidence="2 3">
    <name type="scientific">Petrolisthes cinctipes</name>
    <name type="common">Flat porcelain crab</name>
    <dbReference type="NCBI Taxonomy" id="88211"/>
    <lineage>
        <taxon>Eukaryota</taxon>
        <taxon>Metazoa</taxon>
        <taxon>Ecdysozoa</taxon>
        <taxon>Arthropoda</taxon>
        <taxon>Crustacea</taxon>
        <taxon>Multicrustacea</taxon>
        <taxon>Malacostraca</taxon>
        <taxon>Eumalacostraca</taxon>
        <taxon>Eucarida</taxon>
        <taxon>Decapoda</taxon>
        <taxon>Pleocyemata</taxon>
        <taxon>Anomura</taxon>
        <taxon>Galatheoidea</taxon>
        <taxon>Porcellanidae</taxon>
        <taxon>Petrolisthes</taxon>
    </lineage>
</organism>
<dbReference type="EMBL" id="JAWQEG010002437">
    <property type="protein sequence ID" value="KAK3871997.1"/>
    <property type="molecule type" value="Genomic_DNA"/>
</dbReference>
<accession>A0AAE1FFF0</accession>
<keyword evidence="3" id="KW-1185">Reference proteome</keyword>
<sequence length="171" mass="19046">MPKRTFPFDDSFIPQAKIHIGNKEVENGVMRKDKMKAVYDRTLNLLFLGAKNVQNNNAMEKMDTGSGSQTTTHHHHHLTTDTSKLHQMLLTSRGTLAKPTVTSVRPTPMVQSACVGCHRVLSSPRPSCTYCECKLCDTCLRTCNFCGGTFCPKCSLLVYLQEEKVVCLSCC</sequence>
<dbReference type="AlphaFoldDB" id="A0AAE1FFF0"/>
<dbReference type="Pfam" id="PF05458">
    <property type="entry name" value="Siva"/>
    <property type="match status" value="1"/>
</dbReference>
<protein>
    <recommendedName>
        <fullName evidence="4">Apoptosis regulatory protein Siva</fullName>
    </recommendedName>
</protein>
<dbReference type="InterPro" id="IPR022773">
    <property type="entry name" value="Siva"/>
</dbReference>
<reference evidence="2" key="1">
    <citation type="submission" date="2023-10" db="EMBL/GenBank/DDBJ databases">
        <title>Genome assemblies of two species of porcelain crab, Petrolisthes cinctipes and Petrolisthes manimaculis (Anomura: Porcellanidae).</title>
        <authorList>
            <person name="Angst P."/>
        </authorList>
    </citation>
    <scope>NUCLEOTIDE SEQUENCE</scope>
    <source>
        <strain evidence="2">PB745_01</strain>
        <tissue evidence="2">Gill</tissue>
    </source>
</reference>
<evidence type="ECO:0008006" key="4">
    <source>
        <dbReference type="Google" id="ProtNLM"/>
    </source>
</evidence>
<evidence type="ECO:0000256" key="1">
    <source>
        <dbReference type="SAM" id="MobiDB-lite"/>
    </source>
</evidence>
<comment type="caution">
    <text evidence="2">The sequence shown here is derived from an EMBL/GenBank/DDBJ whole genome shotgun (WGS) entry which is preliminary data.</text>
</comment>
<evidence type="ECO:0000313" key="3">
    <source>
        <dbReference type="Proteomes" id="UP001286313"/>
    </source>
</evidence>
<dbReference type="GO" id="GO:0005175">
    <property type="term" value="F:CD27 receptor binding"/>
    <property type="evidence" value="ECO:0007669"/>
    <property type="project" value="TreeGrafter"/>
</dbReference>